<feature type="compositionally biased region" description="Low complexity" evidence="1">
    <location>
        <begin position="11"/>
        <end position="37"/>
    </location>
</feature>
<feature type="compositionally biased region" description="Basic and acidic residues" evidence="1">
    <location>
        <begin position="1"/>
        <end position="10"/>
    </location>
</feature>
<evidence type="ECO:0000313" key="3">
    <source>
        <dbReference type="WBParaSite" id="maker-uti_cns_0045364-snap-gene-3.22-mRNA-1"/>
    </source>
</evidence>
<accession>A0A1I8IZW4</accession>
<sequence>STEASTEERTTAGPEATTETAPPPTESSSTTGFISSTGLPEATTEHGLSVRLRRFGNVNFHRTMDPERAPPALESQAASAVNFRRVRALSEFFQPSLNYGTFADGASGHDVIDVNV</sequence>
<organism evidence="2 3">
    <name type="scientific">Macrostomum lignano</name>
    <dbReference type="NCBI Taxonomy" id="282301"/>
    <lineage>
        <taxon>Eukaryota</taxon>
        <taxon>Metazoa</taxon>
        <taxon>Spiralia</taxon>
        <taxon>Lophotrochozoa</taxon>
        <taxon>Platyhelminthes</taxon>
        <taxon>Rhabditophora</taxon>
        <taxon>Macrostomorpha</taxon>
        <taxon>Macrostomida</taxon>
        <taxon>Macrostomidae</taxon>
        <taxon>Macrostomum</taxon>
    </lineage>
</organism>
<feature type="region of interest" description="Disordered" evidence="1">
    <location>
        <begin position="1"/>
        <end position="48"/>
    </location>
</feature>
<dbReference type="WBParaSite" id="maker-uti_cns_0045364-snap-gene-3.22-mRNA-1">
    <property type="protein sequence ID" value="maker-uti_cns_0045364-snap-gene-3.22-mRNA-1"/>
    <property type="gene ID" value="maker-uti_cns_0045364-snap-gene-3.22"/>
</dbReference>
<reference evidence="3" key="1">
    <citation type="submission" date="2016-11" db="UniProtKB">
        <authorList>
            <consortium name="WormBaseParasite"/>
        </authorList>
    </citation>
    <scope>IDENTIFICATION</scope>
</reference>
<name>A0A1I8IZW4_9PLAT</name>
<evidence type="ECO:0000313" key="2">
    <source>
        <dbReference type="Proteomes" id="UP000095280"/>
    </source>
</evidence>
<dbReference type="AlphaFoldDB" id="A0A1I8IZW4"/>
<keyword evidence="2" id="KW-1185">Reference proteome</keyword>
<proteinExistence type="predicted"/>
<dbReference type="Proteomes" id="UP000095280">
    <property type="component" value="Unplaced"/>
</dbReference>
<evidence type="ECO:0000256" key="1">
    <source>
        <dbReference type="SAM" id="MobiDB-lite"/>
    </source>
</evidence>
<protein>
    <submittedName>
        <fullName evidence="3">TonB-dependent receptor</fullName>
    </submittedName>
</protein>